<organism evidence="9 10">
    <name type="scientific">Ureibacillus manganicus DSM 26584</name>
    <dbReference type="NCBI Taxonomy" id="1384049"/>
    <lineage>
        <taxon>Bacteria</taxon>
        <taxon>Bacillati</taxon>
        <taxon>Bacillota</taxon>
        <taxon>Bacilli</taxon>
        <taxon>Bacillales</taxon>
        <taxon>Caryophanaceae</taxon>
        <taxon>Ureibacillus</taxon>
    </lineage>
</organism>
<dbReference type="GO" id="GO:0005886">
    <property type="term" value="C:plasma membrane"/>
    <property type="evidence" value="ECO:0007669"/>
    <property type="project" value="UniProtKB-SubCell"/>
</dbReference>
<evidence type="ECO:0000313" key="9">
    <source>
        <dbReference type="EMBL" id="KGR75693.1"/>
    </source>
</evidence>
<evidence type="ECO:0000256" key="7">
    <source>
        <dbReference type="ARBA" id="ARBA00023136"/>
    </source>
</evidence>
<feature type="transmembrane region" description="Helical" evidence="8">
    <location>
        <begin position="194"/>
        <end position="212"/>
    </location>
</feature>
<accession>A0A0A3HZ83</accession>
<feature type="transmembrane region" description="Helical" evidence="8">
    <location>
        <begin position="6"/>
        <end position="24"/>
    </location>
</feature>
<feature type="transmembrane region" description="Helical" evidence="8">
    <location>
        <begin position="224"/>
        <end position="246"/>
    </location>
</feature>
<dbReference type="Proteomes" id="UP000030416">
    <property type="component" value="Unassembled WGS sequence"/>
</dbReference>
<comment type="caution">
    <text evidence="9">The sequence shown here is derived from an EMBL/GenBank/DDBJ whole genome shotgun (WGS) entry which is preliminary data.</text>
</comment>
<feature type="transmembrane region" description="Helical" evidence="8">
    <location>
        <begin position="97"/>
        <end position="118"/>
    </location>
</feature>
<reference evidence="9 10" key="1">
    <citation type="submission" date="2014-02" db="EMBL/GenBank/DDBJ databases">
        <title>Draft genome sequence of Lysinibacillus manganicus DSM 26584T.</title>
        <authorList>
            <person name="Zhang F."/>
            <person name="Wang G."/>
            <person name="Zhang L."/>
        </authorList>
    </citation>
    <scope>NUCLEOTIDE SEQUENCE [LARGE SCALE GENOMIC DNA]</scope>
    <source>
        <strain evidence="9 10">DSM 26584</strain>
    </source>
</reference>
<comment type="similarity">
    <text evidence="2">Belongs to the auxin efflux carrier (TC 2.A.69) family.</text>
</comment>
<dbReference type="RefSeq" id="WP_036189678.1">
    <property type="nucleotide sequence ID" value="NZ_AVDA01000030.1"/>
</dbReference>
<dbReference type="InterPro" id="IPR004776">
    <property type="entry name" value="Mem_transp_PIN-like"/>
</dbReference>
<feature type="transmembrane region" description="Helical" evidence="8">
    <location>
        <begin position="36"/>
        <end position="54"/>
    </location>
</feature>
<evidence type="ECO:0000256" key="1">
    <source>
        <dbReference type="ARBA" id="ARBA00004651"/>
    </source>
</evidence>
<gene>
    <name evidence="9" type="ORF">CD29_17830</name>
</gene>
<name>A0A0A3HZ83_9BACL</name>
<dbReference type="AlphaFoldDB" id="A0A0A3HZ83"/>
<keyword evidence="7 8" id="KW-0472">Membrane</keyword>
<evidence type="ECO:0000256" key="8">
    <source>
        <dbReference type="SAM" id="Phobius"/>
    </source>
</evidence>
<keyword evidence="5 8" id="KW-0812">Transmembrane</keyword>
<protein>
    <submittedName>
        <fullName evidence="9">Transporter</fullName>
    </submittedName>
</protein>
<evidence type="ECO:0000256" key="6">
    <source>
        <dbReference type="ARBA" id="ARBA00022989"/>
    </source>
</evidence>
<comment type="subcellular location">
    <subcellularLocation>
        <location evidence="1">Cell membrane</location>
        <topology evidence="1">Multi-pass membrane protein</topology>
    </subcellularLocation>
</comment>
<proteinExistence type="inferred from homology"/>
<dbReference type="GO" id="GO:0055085">
    <property type="term" value="P:transmembrane transport"/>
    <property type="evidence" value="ECO:0007669"/>
    <property type="project" value="InterPro"/>
</dbReference>
<sequence>MTYLSIIFFQIVAPILVLLIIGAVLQKKFNFNLKALSHLITYCFMPVAVFMNLYETTVNLGVLAQVAFFIILFIGVNIILSHYIAKFLKLNRTESAVFKNSVVLINSGNYGIPVAQLVFQTQPIGVAIQVILVIFQNVTTYTYGLYNLISATKSGIEIVKDFIKMPILHALTIGIILNIMNIELPITLAIPLNHIGEGFIAVALITLGAQLSQIEIRTIINKTIVISCFTRLIVGPILALIVIWILGLDGVVAQSLFIASSFPTSRNSSSLALEYDVESNIAAQTVLFSTIVSCITVTVVIYLSTILFG</sequence>
<feature type="transmembrane region" description="Helical" evidence="8">
    <location>
        <begin position="281"/>
        <end position="308"/>
    </location>
</feature>
<dbReference type="eggNOG" id="COG0679">
    <property type="taxonomic scope" value="Bacteria"/>
</dbReference>
<dbReference type="PANTHER" id="PTHR36838:SF1">
    <property type="entry name" value="SLR1864 PROTEIN"/>
    <property type="match status" value="1"/>
</dbReference>
<evidence type="ECO:0000256" key="4">
    <source>
        <dbReference type="ARBA" id="ARBA00022475"/>
    </source>
</evidence>
<dbReference type="STRING" id="1384049.CD29_17830"/>
<dbReference type="EMBL" id="JPVN01000030">
    <property type="protein sequence ID" value="KGR75693.1"/>
    <property type="molecule type" value="Genomic_DNA"/>
</dbReference>
<keyword evidence="4" id="KW-1003">Cell membrane</keyword>
<dbReference type="Pfam" id="PF03547">
    <property type="entry name" value="Mem_trans"/>
    <property type="match status" value="1"/>
</dbReference>
<evidence type="ECO:0000256" key="2">
    <source>
        <dbReference type="ARBA" id="ARBA00010145"/>
    </source>
</evidence>
<evidence type="ECO:0000313" key="10">
    <source>
        <dbReference type="Proteomes" id="UP000030416"/>
    </source>
</evidence>
<feature type="transmembrane region" description="Helical" evidence="8">
    <location>
        <begin position="60"/>
        <end position="85"/>
    </location>
</feature>
<evidence type="ECO:0000256" key="5">
    <source>
        <dbReference type="ARBA" id="ARBA00022692"/>
    </source>
</evidence>
<feature type="transmembrane region" description="Helical" evidence="8">
    <location>
        <begin position="124"/>
        <end position="146"/>
    </location>
</feature>
<keyword evidence="3" id="KW-0813">Transport</keyword>
<dbReference type="OrthoDB" id="527159at2"/>
<keyword evidence="6 8" id="KW-1133">Transmembrane helix</keyword>
<keyword evidence="10" id="KW-1185">Reference proteome</keyword>
<dbReference type="PANTHER" id="PTHR36838">
    <property type="entry name" value="AUXIN EFFLUX CARRIER FAMILY PROTEIN"/>
    <property type="match status" value="1"/>
</dbReference>
<dbReference type="InterPro" id="IPR038770">
    <property type="entry name" value="Na+/solute_symporter_sf"/>
</dbReference>
<dbReference type="Gene3D" id="1.20.1530.20">
    <property type="match status" value="1"/>
</dbReference>
<evidence type="ECO:0000256" key="3">
    <source>
        <dbReference type="ARBA" id="ARBA00022448"/>
    </source>
</evidence>
<feature type="transmembrane region" description="Helical" evidence="8">
    <location>
        <begin position="167"/>
        <end position="188"/>
    </location>
</feature>